<comment type="cofactor">
    <cofactor evidence="1">
        <name>FAD</name>
        <dbReference type="ChEBI" id="CHEBI:57692"/>
    </cofactor>
</comment>
<evidence type="ECO:0000256" key="3">
    <source>
        <dbReference type="ARBA" id="ARBA00022827"/>
    </source>
</evidence>
<evidence type="ECO:0000256" key="4">
    <source>
        <dbReference type="ARBA" id="ARBA00023002"/>
    </source>
</evidence>
<keyword evidence="2" id="KW-0285">Flavoprotein</keyword>
<evidence type="ECO:0000256" key="1">
    <source>
        <dbReference type="ARBA" id="ARBA00001974"/>
    </source>
</evidence>
<organism evidence="7 8">
    <name type="scientific">Dunaliella salina</name>
    <name type="common">Green alga</name>
    <name type="synonym">Protococcus salinus</name>
    <dbReference type="NCBI Taxonomy" id="3046"/>
    <lineage>
        <taxon>Eukaryota</taxon>
        <taxon>Viridiplantae</taxon>
        <taxon>Chlorophyta</taxon>
        <taxon>core chlorophytes</taxon>
        <taxon>Chlorophyceae</taxon>
        <taxon>CS clade</taxon>
        <taxon>Chlamydomonadales</taxon>
        <taxon>Dunaliellaceae</taxon>
        <taxon>Dunaliella</taxon>
    </lineage>
</organism>
<dbReference type="EMBL" id="MU069438">
    <property type="protein sequence ID" value="KAF5843736.1"/>
    <property type="molecule type" value="Genomic_DNA"/>
</dbReference>
<dbReference type="PANTHER" id="PTHR46496:SF1">
    <property type="entry name" value="ZEAXANTHIN EPOXIDASE, CHLOROPLASTIC"/>
    <property type="match status" value="1"/>
</dbReference>
<sequence length="309" mass="33559">MIRVFDDQMSVSAASSWPEERLQELWRRSYYGDGSEDEMKRHHEAKKARFLEVFAAEFPSFPISLLSSIDPTTMVEHGTFYRSPEKPWGHGCCTLLGDAAHVMPPNFGQGTSMAFEGAYTLATHLGRAAAAATEAGPVGSAAYEEALQPGLVAALRQYEEHHLQRVRPISDASMASARQFYQEKDGKTHPLATKNIEVLQHIFSAHQGGSPCKPLYSSSEGAHLPTPAATRTTISAGSSAASAQKSTSASRSSPPRLLGSMGSKASSLQYLPRRGFSMQPSPLLRVRLHGINRAAPVAMNARSLVHWIV</sequence>
<evidence type="ECO:0000256" key="5">
    <source>
        <dbReference type="SAM" id="MobiDB-lite"/>
    </source>
</evidence>
<dbReference type="SUPFAM" id="SSF51905">
    <property type="entry name" value="FAD/NAD(P)-binding domain"/>
    <property type="match status" value="1"/>
</dbReference>
<protein>
    <recommendedName>
        <fullName evidence="6">FAD-binding domain-containing protein</fullName>
    </recommendedName>
</protein>
<comment type="caution">
    <text evidence="7">The sequence shown here is derived from an EMBL/GenBank/DDBJ whole genome shotgun (WGS) entry which is preliminary data.</text>
</comment>
<dbReference type="PANTHER" id="PTHR46496">
    <property type="match status" value="1"/>
</dbReference>
<feature type="compositionally biased region" description="Low complexity" evidence="5">
    <location>
        <begin position="232"/>
        <end position="253"/>
    </location>
</feature>
<evidence type="ECO:0000313" key="8">
    <source>
        <dbReference type="Proteomes" id="UP000815325"/>
    </source>
</evidence>
<dbReference type="Gene3D" id="3.50.50.60">
    <property type="entry name" value="FAD/NAD(P)-binding domain"/>
    <property type="match status" value="1"/>
</dbReference>
<reference evidence="7" key="1">
    <citation type="submission" date="2017-08" db="EMBL/GenBank/DDBJ databases">
        <authorList>
            <person name="Polle J.E."/>
            <person name="Barry K."/>
            <person name="Cushman J."/>
            <person name="Schmutz J."/>
            <person name="Tran D."/>
            <person name="Hathwaick L.T."/>
            <person name="Yim W.C."/>
            <person name="Jenkins J."/>
            <person name="Mckie-Krisberg Z.M."/>
            <person name="Prochnik S."/>
            <person name="Lindquist E."/>
            <person name="Dockter R.B."/>
            <person name="Adam C."/>
            <person name="Molina H."/>
            <person name="Bunkerborg J."/>
            <person name="Jin E."/>
            <person name="Buchheim M."/>
            <person name="Magnuson J."/>
        </authorList>
    </citation>
    <scope>NUCLEOTIDE SEQUENCE</scope>
    <source>
        <strain evidence="7">CCAP 19/18</strain>
    </source>
</reference>
<keyword evidence="3" id="KW-0274">FAD</keyword>
<keyword evidence="8" id="KW-1185">Reference proteome</keyword>
<dbReference type="Pfam" id="PF01494">
    <property type="entry name" value="FAD_binding_3"/>
    <property type="match status" value="1"/>
</dbReference>
<dbReference type="InterPro" id="IPR002938">
    <property type="entry name" value="FAD-bd"/>
</dbReference>
<keyword evidence="4" id="KW-0560">Oxidoreductase</keyword>
<accession>A0ABQ7HA57</accession>
<dbReference type="Proteomes" id="UP000815325">
    <property type="component" value="Unassembled WGS sequence"/>
</dbReference>
<feature type="region of interest" description="Disordered" evidence="5">
    <location>
        <begin position="232"/>
        <end position="263"/>
    </location>
</feature>
<name>A0ABQ7HA57_DUNSA</name>
<proteinExistence type="predicted"/>
<evidence type="ECO:0000259" key="6">
    <source>
        <dbReference type="Pfam" id="PF01494"/>
    </source>
</evidence>
<evidence type="ECO:0000313" key="7">
    <source>
        <dbReference type="EMBL" id="KAF5843736.1"/>
    </source>
</evidence>
<evidence type="ECO:0000256" key="2">
    <source>
        <dbReference type="ARBA" id="ARBA00022630"/>
    </source>
</evidence>
<gene>
    <name evidence="7" type="ORF">DUNSADRAFT_8252</name>
</gene>
<dbReference type="InterPro" id="IPR036188">
    <property type="entry name" value="FAD/NAD-bd_sf"/>
</dbReference>
<feature type="domain" description="FAD-binding" evidence="6">
    <location>
        <begin position="86"/>
        <end position="144"/>
    </location>
</feature>